<keyword evidence="3" id="KW-1185">Reference proteome</keyword>
<reference evidence="2" key="2">
    <citation type="submission" date="2020-09" db="EMBL/GenBank/DDBJ databases">
        <authorList>
            <person name="Sun Q."/>
            <person name="Kim S."/>
        </authorList>
    </citation>
    <scope>NUCLEOTIDE SEQUENCE</scope>
    <source>
        <strain evidence="2">KCTC 42731</strain>
    </source>
</reference>
<gene>
    <name evidence="2" type="ORF">GCM10017161_00920</name>
</gene>
<dbReference type="AlphaFoldDB" id="A0A919BAH9"/>
<reference evidence="2" key="1">
    <citation type="journal article" date="2014" name="Int. J. Syst. Evol. Microbiol.">
        <title>Complete genome sequence of Corynebacterium casei LMG S-19264T (=DSM 44701T), isolated from a smear-ripened cheese.</title>
        <authorList>
            <consortium name="US DOE Joint Genome Institute (JGI-PGF)"/>
            <person name="Walter F."/>
            <person name="Albersmeier A."/>
            <person name="Kalinowski J."/>
            <person name="Ruckert C."/>
        </authorList>
    </citation>
    <scope>NUCLEOTIDE SEQUENCE</scope>
    <source>
        <strain evidence="2">KCTC 42731</strain>
    </source>
</reference>
<sequence length="277" mass="30115">MLSNKILKAAIVAATALAISTSANAHRVWIKPSKTVLSGDSNYVTFDAAVSNTIFVPEHFPYRTDGLVATGPDGNTIDLQNVSTGKYRSTFDIELTKDGTYRIGAASAGIRAFWRDEQGKRQMWPPRSGAAEGETFENAVPKNAKELRVTYGSRRVETFVTLGAPSNKSLAPTNKGLELVTVTHPNDLFATETATFKFIIDGEPAKGVEIEVVKGSMRYRNSSETITLTTNAKGEFSVTWPQAGMYFLEASYKDDKAKAPATERSGNYAAVFEVLPL</sequence>
<proteinExistence type="predicted"/>
<feature type="signal peptide" evidence="1">
    <location>
        <begin position="1"/>
        <end position="25"/>
    </location>
</feature>
<evidence type="ECO:0000313" key="3">
    <source>
        <dbReference type="Proteomes" id="UP000623842"/>
    </source>
</evidence>
<evidence type="ECO:0000313" key="2">
    <source>
        <dbReference type="EMBL" id="GHF77753.1"/>
    </source>
</evidence>
<protein>
    <submittedName>
        <fullName evidence="2">ABC transporter permease</fullName>
    </submittedName>
</protein>
<feature type="chain" id="PRO_5037792874" evidence="1">
    <location>
        <begin position="26"/>
        <end position="277"/>
    </location>
</feature>
<evidence type="ECO:0000256" key="1">
    <source>
        <dbReference type="SAM" id="SignalP"/>
    </source>
</evidence>
<dbReference type="InterPro" id="IPR019613">
    <property type="entry name" value="DUF4198"/>
</dbReference>
<keyword evidence="1" id="KW-0732">Signal</keyword>
<accession>A0A919BAH9</accession>
<organism evidence="2 3">
    <name type="scientific">Thalassotalea marina</name>
    <dbReference type="NCBI Taxonomy" id="1673741"/>
    <lineage>
        <taxon>Bacteria</taxon>
        <taxon>Pseudomonadati</taxon>
        <taxon>Pseudomonadota</taxon>
        <taxon>Gammaproteobacteria</taxon>
        <taxon>Alteromonadales</taxon>
        <taxon>Colwelliaceae</taxon>
        <taxon>Thalassotalea</taxon>
    </lineage>
</organism>
<dbReference type="Proteomes" id="UP000623842">
    <property type="component" value="Unassembled WGS sequence"/>
</dbReference>
<dbReference type="RefSeq" id="WP_189766757.1">
    <property type="nucleotide sequence ID" value="NZ_BNCK01000001.1"/>
</dbReference>
<name>A0A919BAH9_9GAMM</name>
<dbReference type="Pfam" id="PF10670">
    <property type="entry name" value="DUF4198"/>
    <property type="match status" value="1"/>
</dbReference>
<comment type="caution">
    <text evidence="2">The sequence shown here is derived from an EMBL/GenBank/DDBJ whole genome shotgun (WGS) entry which is preliminary data.</text>
</comment>
<dbReference type="EMBL" id="BNCK01000001">
    <property type="protein sequence ID" value="GHF77753.1"/>
    <property type="molecule type" value="Genomic_DNA"/>
</dbReference>